<dbReference type="Gene3D" id="3.90.1720.10">
    <property type="entry name" value="endopeptidase domain like (from Nostoc punctiforme)"/>
    <property type="match status" value="1"/>
</dbReference>
<evidence type="ECO:0000256" key="1">
    <source>
        <dbReference type="SAM" id="SignalP"/>
    </source>
</evidence>
<sequence>MKLATFCTYALAFFFTGAHSYPVTSDTLNCRSGPDVSISCQTEGDNVSGSSIWDKTSDGCYVSDYYVKTGSKGYVKGKCTNVPKPPKNDKIPGPMINDYPYKNSCGPEDKWNYFKCQCTSFVAWRINERLGVKFHNQYKGYNWGNANEWDDGARATGVRIDNKLVPGCVAQTNAGQKGHVAWVTAVNDDTVTIEEYNWNNYRAYGTRKVPKNKFKYNIKV</sequence>
<name>A0A9P9D3K1_9HYPO</name>
<feature type="signal peptide" evidence="1">
    <location>
        <begin position="1"/>
        <end position="20"/>
    </location>
</feature>
<dbReference type="InterPro" id="IPR007921">
    <property type="entry name" value="CHAP_dom"/>
</dbReference>
<evidence type="ECO:0000313" key="3">
    <source>
        <dbReference type="EMBL" id="KAH7112063.1"/>
    </source>
</evidence>
<dbReference type="AlphaFoldDB" id="A0A9P9D3K1"/>
<keyword evidence="4" id="KW-1185">Reference proteome</keyword>
<evidence type="ECO:0000313" key="4">
    <source>
        <dbReference type="Proteomes" id="UP000738349"/>
    </source>
</evidence>
<protein>
    <submittedName>
        <fullName evidence="3">CHAP domain-containing protein</fullName>
    </submittedName>
</protein>
<feature type="domain" description="Peptidase C51" evidence="2">
    <location>
        <begin position="93"/>
        <end position="218"/>
    </location>
</feature>
<proteinExistence type="predicted"/>
<dbReference type="SUPFAM" id="SSF54001">
    <property type="entry name" value="Cysteine proteinases"/>
    <property type="match status" value="1"/>
</dbReference>
<evidence type="ECO:0000259" key="2">
    <source>
        <dbReference type="PROSITE" id="PS50911"/>
    </source>
</evidence>
<dbReference type="InterPro" id="IPR038765">
    <property type="entry name" value="Papain-like_cys_pep_sf"/>
</dbReference>
<dbReference type="Proteomes" id="UP000738349">
    <property type="component" value="Unassembled WGS sequence"/>
</dbReference>
<dbReference type="EMBL" id="JAGMUV010000039">
    <property type="protein sequence ID" value="KAH7112063.1"/>
    <property type="molecule type" value="Genomic_DNA"/>
</dbReference>
<gene>
    <name evidence="3" type="ORF">EDB81DRAFT_768452</name>
</gene>
<dbReference type="Pfam" id="PF05257">
    <property type="entry name" value="CHAP"/>
    <property type="match status" value="1"/>
</dbReference>
<feature type="chain" id="PRO_5040293010" evidence="1">
    <location>
        <begin position="21"/>
        <end position="220"/>
    </location>
</feature>
<dbReference type="PROSITE" id="PS50911">
    <property type="entry name" value="CHAP"/>
    <property type="match status" value="1"/>
</dbReference>
<organism evidence="3 4">
    <name type="scientific">Dactylonectria macrodidyma</name>
    <dbReference type="NCBI Taxonomy" id="307937"/>
    <lineage>
        <taxon>Eukaryota</taxon>
        <taxon>Fungi</taxon>
        <taxon>Dikarya</taxon>
        <taxon>Ascomycota</taxon>
        <taxon>Pezizomycotina</taxon>
        <taxon>Sordariomycetes</taxon>
        <taxon>Hypocreomycetidae</taxon>
        <taxon>Hypocreales</taxon>
        <taxon>Nectriaceae</taxon>
        <taxon>Dactylonectria</taxon>
    </lineage>
</organism>
<reference evidence="3" key="1">
    <citation type="journal article" date="2021" name="Nat. Commun.">
        <title>Genetic determinants of endophytism in the Arabidopsis root mycobiome.</title>
        <authorList>
            <person name="Mesny F."/>
            <person name="Miyauchi S."/>
            <person name="Thiergart T."/>
            <person name="Pickel B."/>
            <person name="Atanasova L."/>
            <person name="Karlsson M."/>
            <person name="Huettel B."/>
            <person name="Barry K.W."/>
            <person name="Haridas S."/>
            <person name="Chen C."/>
            <person name="Bauer D."/>
            <person name="Andreopoulos W."/>
            <person name="Pangilinan J."/>
            <person name="LaButti K."/>
            <person name="Riley R."/>
            <person name="Lipzen A."/>
            <person name="Clum A."/>
            <person name="Drula E."/>
            <person name="Henrissat B."/>
            <person name="Kohler A."/>
            <person name="Grigoriev I.V."/>
            <person name="Martin F.M."/>
            <person name="Hacquard S."/>
        </authorList>
    </citation>
    <scope>NUCLEOTIDE SEQUENCE</scope>
    <source>
        <strain evidence="3">MPI-CAGE-AT-0147</strain>
    </source>
</reference>
<keyword evidence="1" id="KW-0732">Signal</keyword>
<comment type="caution">
    <text evidence="3">The sequence shown here is derived from an EMBL/GenBank/DDBJ whole genome shotgun (WGS) entry which is preliminary data.</text>
</comment>
<dbReference type="OrthoDB" id="4984930at2759"/>
<accession>A0A9P9D3K1</accession>